<gene>
    <name evidence="2" type="ORF">GA0061102_10992</name>
</gene>
<sequence>MAELDVALADWLKPFVEKLGHKKRRQMCPVYISGLIGPGDRKSIEPMAERLALDHYDRRIISSRMGFGMLVLLRRNWRYRPTRLSGLQMPFW</sequence>
<proteinExistence type="predicted"/>
<protein>
    <recommendedName>
        <fullName evidence="1">Transposase IS701-like DDE domain-containing protein</fullName>
    </recommendedName>
</protein>
<dbReference type="Proteomes" id="UP000199435">
    <property type="component" value="Unassembled WGS sequence"/>
</dbReference>
<evidence type="ECO:0000313" key="2">
    <source>
        <dbReference type="EMBL" id="SCB50716.1"/>
    </source>
</evidence>
<dbReference type="Pfam" id="PF13546">
    <property type="entry name" value="DDE_5"/>
    <property type="match status" value="1"/>
</dbReference>
<name>A0A1C3XF44_9HYPH</name>
<dbReference type="PANTHER" id="PTHR33627">
    <property type="entry name" value="TRANSPOSASE"/>
    <property type="match status" value="1"/>
</dbReference>
<keyword evidence="3" id="KW-1185">Reference proteome</keyword>
<dbReference type="RefSeq" id="WP_425348587.1">
    <property type="nucleotide sequence ID" value="NZ_FMAH01000099.1"/>
</dbReference>
<organism evidence="2 3">
    <name type="scientific">Rhizobium miluonense</name>
    <dbReference type="NCBI Taxonomy" id="411945"/>
    <lineage>
        <taxon>Bacteria</taxon>
        <taxon>Pseudomonadati</taxon>
        <taxon>Pseudomonadota</taxon>
        <taxon>Alphaproteobacteria</taxon>
        <taxon>Hyphomicrobiales</taxon>
        <taxon>Rhizobiaceae</taxon>
        <taxon>Rhizobium/Agrobacterium group</taxon>
        <taxon>Rhizobium</taxon>
    </lineage>
</organism>
<dbReference type="AlphaFoldDB" id="A0A1C3XF44"/>
<dbReference type="InterPro" id="IPR039365">
    <property type="entry name" value="IS701-like"/>
</dbReference>
<reference evidence="3" key="1">
    <citation type="submission" date="2016-08" db="EMBL/GenBank/DDBJ databases">
        <authorList>
            <person name="Varghese N."/>
            <person name="Submissions Spin"/>
        </authorList>
    </citation>
    <scope>NUCLEOTIDE SEQUENCE [LARGE SCALE GENOMIC DNA]</scope>
    <source>
        <strain evidence="3">HAMBI 2971</strain>
    </source>
</reference>
<evidence type="ECO:0000259" key="1">
    <source>
        <dbReference type="Pfam" id="PF13546"/>
    </source>
</evidence>
<accession>A0A1C3XF44</accession>
<feature type="domain" description="Transposase IS701-like DDE" evidence="1">
    <location>
        <begin position="14"/>
        <end position="55"/>
    </location>
</feature>
<dbReference type="InterPro" id="IPR038721">
    <property type="entry name" value="IS701-like_DDE_dom"/>
</dbReference>
<dbReference type="EMBL" id="FMAH01000099">
    <property type="protein sequence ID" value="SCB50716.1"/>
    <property type="molecule type" value="Genomic_DNA"/>
</dbReference>
<dbReference type="PANTHER" id="PTHR33627:SF1">
    <property type="entry name" value="TRANSPOSASE"/>
    <property type="match status" value="1"/>
</dbReference>
<evidence type="ECO:0000313" key="3">
    <source>
        <dbReference type="Proteomes" id="UP000199435"/>
    </source>
</evidence>
<dbReference type="STRING" id="411945.GA0061102_10992"/>